<dbReference type="EMBL" id="OZ075146">
    <property type="protein sequence ID" value="CAL5054549.1"/>
    <property type="molecule type" value="Genomic_DNA"/>
</dbReference>
<accession>A0ABC9E9U2</accession>
<evidence type="ECO:0000313" key="4">
    <source>
        <dbReference type="Proteomes" id="UP001497457"/>
    </source>
</evidence>
<protein>
    <recommendedName>
        <fullName evidence="2">F-box domain-containing protein</fullName>
    </recommendedName>
</protein>
<sequence>MDRRLGPAPPHRRPKPKPQSCPDWDSDGVDRISGLPDHLIEEILRRLRCARSAARISLLSRRWRHLGLLWRGYPELSFRGVEAEALPAALAQVARPELSLLDIDTHPMTSFKVAGIASLLRTAARLAPVELVVSAKLNEVLGRSIPFELQLPCFHRAKSITLELKYYNLNLRVTGGEFPVLERLFLVNCDVRISDLISRAPRLRSLQASHDQLALYTGYIMVHSTTLEELLLDRWDLFGGIDIVAPALKTFTLSADMVSNQSRITLTTATVEHLSWTCIFRTNQLIHGVWSLSNLKLKNEQDAYVLSLCLNDIIDTHTMEQPRNLQEIVQLPIVSVLELDLDKWRREVHVYGPLLLNLLGMEMFADIKRLKLVYSRHVDVKLDKACPSNCTCGQPQNWRSQSISLMALEVVEIEDFIGKGDEVDFLKLLFRSAPMMKRVTVKPCSHAVPSFRACKEICNIFREHPSVKCYSYDSYGKKVLYPHSTYAARCRGR</sequence>
<name>A0ABC9E9U2_9POAL</name>
<organism evidence="3 4">
    <name type="scientific">Urochloa decumbens</name>
    <dbReference type="NCBI Taxonomy" id="240449"/>
    <lineage>
        <taxon>Eukaryota</taxon>
        <taxon>Viridiplantae</taxon>
        <taxon>Streptophyta</taxon>
        <taxon>Embryophyta</taxon>
        <taxon>Tracheophyta</taxon>
        <taxon>Spermatophyta</taxon>
        <taxon>Magnoliopsida</taxon>
        <taxon>Liliopsida</taxon>
        <taxon>Poales</taxon>
        <taxon>Poaceae</taxon>
        <taxon>PACMAD clade</taxon>
        <taxon>Panicoideae</taxon>
        <taxon>Panicodae</taxon>
        <taxon>Paniceae</taxon>
        <taxon>Melinidinae</taxon>
        <taxon>Urochloa</taxon>
    </lineage>
</organism>
<dbReference type="InterPro" id="IPR001810">
    <property type="entry name" value="F-box_dom"/>
</dbReference>
<feature type="domain" description="F-box" evidence="2">
    <location>
        <begin position="32"/>
        <end position="66"/>
    </location>
</feature>
<proteinExistence type="predicted"/>
<evidence type="ECO:0000256" key="1">
    <source>
        <dbReference type="SAM" id="MobiDB-lite"/>
    </source>
</evidence>
<gene>
    <name evidence="3" type="ORF">URODEC1_LOCUS93855</name>
</gene>
<reference evidence="4" key="1">
    <citation type="submission" date="2024-06" db="EMBL/GenBank/DDBJ databases">
        <authorList>
            <person name="Ryan C."/>
        </authorList>
    </citation>
    <scope>NUCLEOTIDE SEQUENCE [LARGE SCALE GENOMIC DNA]</scope>
</reference>
<keyword evidence="4" id="KW-1185">Reference proteome</keyword>
<evidence type="ECO:0000313" key="3">
    <source>
        <dbReference type="EMBL" id="CAL5054549.1"/>
    </source>
</evidence>
<reference evidence="3 4" key="2">
    <citation type="submission" date="2024-10" db="EMBL/GenBank/DDBJ databases">
        <authorList>
            <person name="Ryan C."/>
        </authorList>
    </citation>
    <scope>NUCLEOTIDE SEQUENCE [LARGE SCALE GENOMIC DNA]</scope>
</reference>
<feature type="region of interest" description="Disordered" evidence="1">
    <location>
        <begin position="1"/>
        <end position="27"/>
    </location>
</feature>
<dbReference type="Pfam" id="PF00646">
    <property type="entry name" value="F-box"/>
    <property type="match status" value="1"/>
</dbReference>
<dbReference type="Proteomes" id="UP001497457">
    <property type="component" value="Chromosome 36b"/>
</dbReference>
<dbReference type="PANTHER" id="PTHR34709">
    <property type="entry name" value="OS10G0396666 PROTEIN"/>
    <property type="match status" value="1"/>
</dbReference>
<evidence type="ECO:0000259" key="2">
    <source>
        <dbReference type="Pfam" id="PF00646"/>
    </source>
</evidence>
<dbReference type="AlphaFoldDB" id="A0ABC9E9U2"/>
<dbReference type="InterPro" id="IPR036047">
    <property type="entry name" value="F-box-like_dom_sf"/>
</dbReference>
<dbReference type="InterPro" id="IPR055312">
    <property type="entry name" value="FBL15-like"/>
</dbReference>
<dbReference type="PANTHER" id="PTHR34709:SF44">
    <property type="entry name" value="FBD DOMAIN-CONTAINING PROTEIN"/>
    <property type="match status" value="1"/>
</dbReference>
<dbReference type="SUPFAM" id="SSF81383">
    <property type="entry name" value="F-box domain"/>
    <property type="match status" value="1"/>
</dbReference>